<dbReference type="PROSITE" id="PS50213">
    <property type="entry name" value="FAS1"/>
    <property type="match status" value="2"/>
</dbReference>
<proteinExistence type="predicted"/>
<feature type="non-terminal residue" evidence="2">
    <location>
        <position position="1"/>
    </location>
</feature>
<evidence type="ECO:0000259" key="1">
    <source>
        <dbReference type="PROSITE" id="PS50213"/>
    </source>
</evidence>
<dbReference type="STRING" id="1043002.A0A074YMZ7"/>
<name>A0A074YMZ7_AURPU</name>
<feature type="non-terminal residue" evidence="2">
    <location>
        <position position="332"/>
    </location>
</feature>
<dbReference type="PANTHER" id="PTHR10900:SF77">
    <property type="entry name" value="FI19380P1"/>
    <property type="match status" value="1"/>
</dbReference>
<keyword evidence="3" id="KW-1185">Reference proteome</keyword>
<gene>
    <name evidence="2" type="ORF">M438DRAFT_240901</name>
</gene>
<dbReference type="Gene3D" id="2.30.180.10">
    <property type="entry name" value="FAS1 domain"/>
    <property type="match status" value="2"/>
</dbReference>
<organism evidence="2 3">
    <name type="scientific">Aureobasidium pullulans EXF-150</name>
    <dbReference type="NCBI Taxonomy" id="1043002"/>
    <lineage>
        <taxon>Eukaryota</taxon>
        <taxon>Fungi</taxon>
        <taxon>Dikarya</taxon>
        <taxon>Ascomycota</taxon>
        <taxon>Pezizomycotina</taxon>
        <taxon>Dothideomycetes</taxon>
        <taxon>Dothideomycetidae</taxon>
        <taxon>Dothideales</taxon>
        <taxon>Saccotheciaceae</taxon>
        <taxon>Aureobasidium</taxon>
    </lineage>
</organism>
<dbReference type="GO" id="GO:0000329">
    <property type="term" value="C:fungal-type vacuole membrane"/>
    <property type="evidence" value="ECO:0007669"/>
    <property type="project" value="TreeGrafter"/>
</dbReference>
<accession>A0A074YMZ7</accession>
<dbReference type="GO" id="GO:0016236">
    <property type="term" value="P:macroautophagy"/>
    <property type="evidence" value="ECO:0007669"/>
    <property type="project" value="TreeGrafter"/>
</dbReference>
<dbReference type="SMART" id="SM00554">
    <property type="entry name" value="FAS1"/>
    <property type="match status" value="2"/>
</dbReference>
<dbReference type="RefSeq" id="XP_029764423.1">
    <property type="nucleotide sequence ID" value="XM_029899535.1"/>
</dbReference>
<evidence type="ECO:0000313" key="3">
    <source>
        <dbReference type="Proteomes" id="UP000030706"/>
    </source>
</evidence>
<dbReference type="InterPro" id="IPR000782">
    <property type="entry name" value="FAS1_domain"/>
</dbReference>
<reference evidence="2 3" key="1">
    <citation type="journal article" date="2014" name="BMC Genomics">
        <title>Genome sequencing of four Aureobasidium pullulans varieties: biotechnological potential, stress tolerance, and description of new species.</title>
        <authorList>
            <person name="Gostin Ar C."/>
            <person name="Ohm R.A."/>
            <person name="Kogej T."/>
            <person name="Sonjak S."/>
            <person name="Turk M."/>
            <person name="Zajc J."/>
            <person name="Zalar P."/>
            <person name="Grube M."/>
            <person name="Sun H."/>
            <person name="Han J."/>
            <person name="Sharma A."/>
            <person name="Chiniquy J."/>
            <person name="Ngan C.Y."/>
            <person name="Lipzen A."/>
            <person name="Barry K."/>
            <person name="Grigoriev I.V."/>
            <person name="Gunde-Cimerman N."/>
        </authorList>
    </citation>
    <scope>NUCLEOTIDE SEQUENCE [LARGE SCALE GENOMIC DNA]</scope>
    <source>
        <strain evidence="2 3">EXF-150</strain>
    </source>
</reference>
<evidence type="ECO:0000313" key="2">
    <source>
        <dbReference type="EMBL" id="KEQ88236.1"/>
    </source>
</evidence>
<dbReference type="Proteomes" id="UP000030706">
    <property type="component" value="Unassembled WGS sequence"/>
</dbReference>
<dbReference type="EMBL" id="KL584975">
    <property type="protein sequence ID" value="KEQ88236.1"/>
    <property type="molecule type" value="Genomic_DNA"/>
</dbReference>
<feature type="domain" description="FAS1" evidence="1">
    <location>
        <begin position="123"/>
        <end position="252"/>
    </location>
</feature>
<dbReference type="OrthoDB" id="286301at2759"/>
<dbReference type="InterPro" id="IPR050904">
    <property type="entry name" value="Adhesion/Biosynth-related"/>
</dbReference>
<feature type="domain" description="FAS1" evidence="1">
    <location>
        <begin position="1"/>
        <end position="121"/>
    </location>
</feature>
<dbReference type="HOGENOM" id="CLU_031281_2_3_1"/>
<dbReference type="GeneID" id="40741841"/>
<dbReference type="SUPFAM" id="SSF82153">
    <property type="entry name" value="FAS1 domain"/>
    <property type="match status" value="2"/>
</dbReference>
<sequence length="332" mass="33597">NLLSGFSNMRNITLLAPSNAALASLNSSGVALTSELVQALISYHTLNGTIMAADINNVTSAFPHTHLTNPSFSNVTGGQVVEAILVNETAYFFSGLKNNVSATTVDLNFTGGVIHIVDGTLTIPGNLTSTLTNANLTALAGAAQALNLTSTLSNLHDVTIFAPNNDAFQAVGDALANASTSELVSVLGYHVVNNSVLYSADITNGTTTVPTFLGGNITVQNINGSYYVNSAEVVNPDILFSGGVIHVIDRVLNPNNTIAHNATETASSSSTSQAFAGVTTRASNVPFTSGQAAPTSTNAAVQGSATTGAAASSTGAANAFQTGAVGAMALFG</sequence>
<dbReference type="FunFam" id="2.30.180.10:FF:000032">
    <property type="entry name" value="Fasciclin domain-containing protein, putative"/>
    <property type="match status" value="1"/>
</dbReference>
<dbReference type="Pfam" id="PF02469">
    <property type="entry name" value="Fasciclin"/>
    <property type="match status" value="2"/>
</dbReference>
<protein>
    <submittedName>
        <fullName evidence="2">FAS1 domain-containing protein</fullName>
    </submittedName>
</protein>
<dbReference type="PANTHER" id="PTHR10900">
    <property type="entry name" value="PERIOSTIN-RELATED"/>
    <property type="match status" value="1"/>
</dbReference>
<dbReference type="InterPro" id="IPR036378">
    <property type="entry name" value="FAS1_dom_sf"/>
</dbReference>
<dbReference type="AlphaFoldDB" id="A0A074YMZ7"/>